<accession>A0A8X7VAU4</accession>
<dbReference type="AlphaFoldDB" id="A0A8X7VAU4"/>
<name>A0A8X7VAU4_BRACI</name>
<comment type="caution">
    <text evidence="1">The sequence shown here is derived from an EMBL/GenBank/DDBJ whole genome shotgun (WGS) entry which is preliminary data.</text>
</comment>
<protein>
    <submittedName>
        <fullName evidence="1">Uncharacterized protein</fullName>
    </submittedName>
</protein>
<dbReference type="EMBL" id="JAAMPC010000006">
    <property type="protein sequence ID" value="KAG2307895.1"/>
    <property type="molecule type" value="Genomic_DNA"/>
</dbReference>
<dbReference type="Proteomes" id="UP000886595">
    <property type="component" value="Unassembled WGS sequence"/>
</dbReference>
<keyword evidence="2" id="KW-1185">Reference proteome</keyword>
<organism evidence="1 2">
    <name type="scientific">Brassica carinata</name>
    <name type="common">Ethiopian mustard</name>
    <name type="synonym">Abyssinian cabbage</name>
    <dbReference type="NCBI Taxonomy" id="52824"/>
    <lineage>
        <taxon>Eukaryota</taxon>
        <taxon>Viridiplantae</taxon>
        <taxon>Streptophyta</taxon>
        <taxon>Embryophyta</taxon>
        <taxon>Tracheophyta</taxon>
        <taxon>Spermatophyta</taxon>
        <taxon>Magnoliopsida</taxon>
        <taxon>eudicotyledons</taxon>
        <taxon>Gunneridae</taxon>
        <taxon>Pentapetalae</taxon>
        <taxon>rosids</taxon>
        <taxon>malvids</taxon>
        <taxon>Brassicales</taxon>
        <taxon>Brassicaceae</taxon>
        <taxon>Brassiceae</taxon>
        <taxon>Brassica</taxon>
    </lineage>
</organism>
<evidence type="ECO:0000313" key="2">
    <source>
        <dbReference type="Proteomes" id="UP000886595"/>
    </source>
</evidence>
<sequence>MQRRRRTLIRTDDESPSNISKAHCTLLVGLTLSNGNFKPLDSNLAIRFNEQTAFPEIAESANPIPLELFRFRS</sequence>
<evidence type="ECO:0000313" key="1">
    <source>
        <dbReference type="EMBL" id="KAG2307895.1"/>
    </source>
</evidence>
<gene>
    <name evidence="1" type="ORF">Bca52824_027643</name>
</gene>
<proteinExistence type="predicted"/>
<reference evidence="1 2" key="1">
    <citation type="submission" date="2020-02" db="EMBL/GenBank/DDBJ databases">
        <authorList>
            <person name="Ma Q."/>
            <person name="Huang Y."/>
            <person name="Song X."/>
            <person name="Pei D."/>
        </authorList>
    </citation>
    <scope>NUCLEOTIDE SEQUENCE [LARGE SCALE GENOMIC DNA]</scope>
    <source>
        <strain evidence="1">Sxm20200214</strain>
        <tissue evidence="1">Leaf</tissue>
    </source>
</reference>